<sequence length="320" mass="34454">MAGRGRIDFHTHFVPDIYRETLAAAGIASVGRVPFPQWSLDGLFEGMEQLGIARSLLSISAPGVDFGDPVLAIDLARRTNDLLVQLKADHPGVIGGLATLPLPDVPAAMAELARLEGSGLEGVILLTSSQGRYWSDPVFAPLLEMLDAKGALVLLHPGVPAGAEALGLTLPPPILEFVFDTTRCVAEMIFTGIFDRYPNIRWVLSHLGGTLPFVAWRLSMMEHSPRPAYAEFNARGRSVQSYLKRLYYDTAVSAGPASLDAALSLVGPERLVFGSDIPFLPFAFAQKTLAALEDYEWLTPEARDAIDFGTGGKLLEVGAL</sequence>
<dbReference type="Proteomes" id="UP000706039">
    <property type="component" value="Unassembled WGS sequence"/>
</dbReference>
<evidence type="ECO:0000259" key="2">
    <source>
        <dbReference type="Pfam" id="PF04909"/>
    </source>
</evidence>
<reference evidence="3 4" key="1">
    <citation type="submission" date="2021-08" db="EMBL/GenBank/DDBJ databases">
        <authorList>
            <person name="Tuo L."/>
        </authorList>
    </citation>
    <scope>NUCLEOTIDE SEQUENCE [LARGE SCALE GENOMIC DNA]</scope>
    <source>
        <strain evidence="3 4">JCM 31229</strain>
    </source>
</reference>
<organism evidence="3 4">
    <name type="scientific">Sphingomonas colocasiae</name>
    <dbReference type="NCBI Taxonomy" id="1848973"/>
    <lineage>
        <taxon>Bacteria</taxon>
        <taxon>Pseudomonadati</taxon>
        <taxon>Pseudomonadota</taxon>
        <taxon>Alphaproteobacteria</taxon>
        <taxon>Sphingomonadales</taxon>
        <taxon>Sphingomonadaceae</taxon>
        <taxon>Sphingomonas</taxon>
    </lineage>
</organism>
<evidence type="ECO:0000313" key="3">
    <source>
        <dbReference type="EMBL" id="MBY8824381.1"/>
    </source>
</evidence>
<keyword evidence="1" id="KW-0456">Lyase</keyword>
<evidence type="ECO:0000256" key="1">
    <source>
        <dbReference type="ARBA" id="ARBA00023239"/>
    </source>
</evidence>
<gene>
    <name evidence="3" type="ORF">K7G82_18900</name>
</gene>
<dbReference type="RefSeq" id="WP_222991493.1">
    <property type="nucleotide sequence ID" value="NZ_JAINVV010000009.1"/>
</dbReference>
<accession>A0ABS7PSR0</accession>
<dbReference type="SUPFAM" id="SSF51556">
    <property type="entry name" value="Metallo-dependent hydrolases"/>
    <property type="match status" value="1"/>
</dbReference>
<dbReference type="Gene3D" id="3.20.20.140">
    <property type="entry name" value="Metal-dependent hydrolases"/>
    <property type="match status" value="1"/>
</dbReference>
<evidence type="ECO:0000313" key="4">
    <source>
        <dbReference type="Proteomes" id="UP000706039"/>
    </source>
</evidence>
<dbReference type="InterPro" id="IPR032465">
    <property type="entry name" value="ACMSD"/>
</dbReference>
<keyword evidence="4" id="KW-1185">Reference proteome</keyword>
<proteinExistence type="predicted"/>
<dbReference type="InterPro" id="IPR032466">
    <property type="entry name" value="Metal_Hydrolase"/>
</dbReference>
<dbReference type="Pfam" id="PF04909">
    <property type="entry name" value="Amidohydro_2"/>
    <property type="match status" value="1"/>
</dbReference>
<comment type="caution">
    <text evidence="3">The sequence shown here is derived from an EMBL/GenBank/DDBJ whole genome shotgun (WGS) entry which is preliminary data.</text>
</comment>
<dbReference type="PANTHER" id="PTHR21240:SF28">
    <property type="entry name" value="ISO-OROTATE DECARBOXYLASE (EUROFUNG)"/>
    <property type="match status" value="1"/>
</dbReference>
<protein>
    <submittedName>
        <fullName evidence="3">Amidohydrolase</fullName>
    </submittedName>
</protein>
<dbReference type="EMBL" id="JAINVV010000009">
    <property type="protein sequence ID" value="MBY8824381.1"/>
    <property type="molecule type" value="Genomic_DNA"/>
</dbReference>
<feature type="domain" description="Amidohydrolase-related" evidence="2">
    <location>
        <begin position="7"/>
        <end position="306"/>
    </location>
</feature>
<dbReference type="InterPro" id="IPR006680">
    <property type="entry name" value="Amidohydro-rel"/>
</dbReference>
<name>A0ABS7PSR0_9SPHN</name>
<dbReference type="PANTHER" id="PTHR21240">
    <property type="entry name" value="2-AMINO-3-CARBOXYLMUCONATE-6-SEMIALDEHYDE DECARBOXYLASE"/>
    <property type="match status" value="1"/>
</dbReference>